<dbReference type="PROSITE" id="PS50933">
    <property type="entry name" value="CHRD"/>
    <property type="match status" value="1"/>
</dbReference>
<name>A0ABD5NKI0_9EURY</name>
<dbReference type="GeneID" id="73902845"/>
<sequence>MHDDTSAETAVSKRDGSMEVHRRGALAIGAATAVGAGLGVSTIPAAAQDDGDEQAELYVAALTGDQQTTDIDTVAAGGAVVSANGDRSELQYAVLVTAIEDATQAHIHLGAAGEDGPVAVWLYPGPDATEPGLEEGRYDGILATGTITEEHLTEEVEGQRLDALVDRIASGDTYVNVHTEANPGGEIRGQLLSVTDVVDMLSGTDMDDAAGGDGQDDDASGDSDGDGNESVGDDDQDGDGDGNESATGDESGGNESGDDGGYGD</sequence>
<dbReference type="AlphaFoldDB" id="A0ABD5NKI0"/>
<dbReference type="InterPro" id="IPR010895">
    <property type="entry name" value="CHRD"/>
</dbReference>
<gene>
    <name evidence="3" type="ORF">ACFOUR_03715</name>
</gene>
<reference evidence="3 4" key="1">
    <citation type="journal article" date="2019" name="Int. J. Syst. Evol. Microbiol.">
        <title>The Global Catalogue of Microorganisms (GCM) 10K type strain sequencing project: providing services to taxonomists for standard genome sequencing and annotation.</title>
        <authorList>
            <consortium name="The Broad Institute Genomics Platform"/>
            <consortium name="The Broad Institute Genome Sequencing Center for Infectious Disease"/>
            <person name="Wu L."/>
            <person name="Ma J."/>
        </authorList>
    </citation>
    <scope>NUCLEOTIDE SEQUENCE [LARGE SCALE GENOMIC DNA]</scope>
    <source>
        <strain evidence="3 4">IBRC-M 10256</strain>
    </source>
</reference>
<keyword evidence="4" id="KW-1185">Reference proteome</keyword>
<dbReference type="EMBL" id="JBHSAQ010000002">
    <property type="protein sequence ID" value="MFC3957482.1"/>
    <property type="molecule type" value="Genomic_DNA"/>
</dbReference>
<feature type="compositionally biased region" description="Gly residues" evidence="1">
    <location>
        <begin position="250"/>
        <end position="264"/>
    </location>
</feature>
<evidence type="ECO:0000256" key="1">
    <source>
        <dbReference type="SAM" id="MobiDB-lite"/>
    </source>
</evidence>
<comment type="caution">
    <text evidence="3">The sequence shown here is derived from an EMBL/GenBank/DDBJ whole genome shotgun (WGS) entry which is preliminary data.</text>
</comment>
<evidence type="ECO:0000259" key="2">
    <source>
        <dbReference type="PROSITE" id="PS50933"/>
    </source>
</evidence>
<evidence type="ECO:0000313" key="3">
    <source>
        <dbReference type="EMBL" id="MFC3957482.1"/>
    </source>
</evidence>
<dbReference type="PROSITE" id="PS51318">
    <property type="entry name" value="TAT"/>
    <property type="match status" value="1"/>
</dbReference>
<feature type="region of interest" description="Disordered" evidence="1">
    <location>
        <begin position="203"/>
        <end position="264"/>
    </location>
</feature>
<dbReference type="Pfam" id="PF07452">
    <property type="entry name" value="CHRD"/>
    <property type="match status" value="1"/>
</dbReference>
<feature type="compositionally biased region" description="Acidic residues" evidence="1">
    <location>
        <begin position="205"/>
        <end position="242"/>
    </location>
</feature>
<evidence type="ECO:0000313" key="4">
    <source>
        <dbReference type="Proteomes" id="UP001595846"/>
    </source>
</evidence>
<dbReference type="InterPro" id="IPR006311">
    <property type="entry name" value="TAT_signal"/>
</dbReference>
<dbReference type="SMART" id="SM00754">
    <property type="entry name" value="CHRD"/>
    <property type="match status" value="1"/>
</dbReference>
<proteinExistence type="predicted"/>
<accession>A0ABD5NKI0</accession>
<protein>
    <submittedName>
        <fullName evidence="3">CHRD domain-containing protein</fullName>
    </submittedName>
</protein>
<feature type="domain" description="CHRD" evidence="2">
    <location>
        <begin position="54"/>
        <end position="196"/>
    </location>
</feature>
<organism evidence="3 4">
    <name type="scientific">Halovivax cerinus</name>
    <dbReference type="NCBI Taxonomy" id="1487865"/>
    <lineage>
        <taxon>Archaea</taxon>
        <taxon>Methanobacteriati</taxon>
        <taxon>Methanobacteriota</taxon>
        <taxon>Stenosarchaea group</taxon>
        <taxon>Halobacteria</taxon>
        <taxon>Halobacteriales</taxon>
        <taxon>Natrialbaceae</taxon>
        <taxon>Halovivax</taxon>
    </lineage>
</organism>
<dbReference type="RefSeq" id="WP_256533710.1">
    <property type="nucleotide sequence ID" value="NZ_CP101824.1"/>
</dbReference>
<dbReference type="Proteomes" id="UP001595846">
    <property type="component" value="Unassembled WGS sequence"/>
</dbReference>